<protein>
    <submittedName>
        <fullName evidence="9">DUF2029 domain-containing protein</fullName>
    </submittedName>
</protein>
<feature type="transmembrane region" description="Helical" evidence="8">
    <location>
        <begin position="248"/>
        <end position="265"/>
    </location>
</feature>
<dbReference type="Proteomes" id="UP000733744">
    <property type="component" value="Unassembled WGS sequence"/>
</dbReference>
<evidence type="ECO:0000313" key="9">
    <source>
        <dbReference type="EMBL" id="TRX01769.1"/>
    </source>
</evidence>
<evidence type="ECO:0000256" key="6">
    <source>
        <dbReference type="ARBA" id="ARBA00023136"/>
    </source>
</evidence>
<accession>A0ABY3CEX5</accession>
<keyword evidence="3" id="KW-0808">Transferase</keyword>
<dbReference type="InterPro" id="IPR018584">
    <property type="entry name" value="GT87"/>
</dbReference>
<feature type="transmembrane region" description="Helical" evidence="8">
    <location>
        <begin position="277"/>
        <end position="301"/>
    </location>
</feature>
<feature type="transmembrane region" description="Helical" evidence="8">
    <location>
        <begin position="165"/>
        <end position="183"/>
    </location>
</feature>
<evidence type="ECO:0000256" key="2">
    <source>
        <dbReference type="ARBA" id="ARBA00022475"/>
    </source>
</evidence>
<keyword evidence="2" id="KW-1003">Cell membrane</keyword>
<feature type="transmembrane region" description="Helical" evidence="8">
    <location>
        <begin position="339"/>
        <end position="358"/>
    </location>
</feature>
<dbReference type="Pfam" id="PF09594">
    <property type="entry name" value="GT87"/>
    <property type="match status" value="1"/>
</dbReference>
<reference evidence="9 10" key="1">
    <citation type="journal article" date="2019" name="Antonie Van Leeuwenhoek">
        <title>Description of 'Ca. Methylobacter oryzae' KRF1, a novel species from the environmentally important Methylobacter clade 2.</title>
        <authorList>
            <person name="Khatri K."/>
            <person name="Mohite J.A."/>
            <person name="Pandit P.S."/>
            <person name="Bahulikar R."/>
            <person name="Rahalkar M.C."/>
        </authorList>
    </citation>
    <scope>NUCLEOTIDE SEQUENCE [LARGE SCALE GENOMIC DNA]</scope>
    <source>
        <strain evidence="9 10">KRF1</strain>
    </source>
</reference>
<comment type="subcellular location">
    <subcellularLocation>
        <location evidence="1">Cell membrane</location>
        <topology evidence="1">Multi-pass membrane protein</topology>
    </subcellularLocation>
</comment>
<keyword evidence="6 8" id="KW-0472">Membrane</keyword>
<comment type="caution">
    <text evidence="9">The sequence shown here is derived from an EMBL/GenBank/DDBJ whole genome shotgun (WGS) entry which is preliminary data.</text>
</comment>
<dbReference type="RefSeq" id="WP_127028986.1">
    <property type="nucleotide sequence ID" value="NZ_RYFG02000018.1"/>
</dbReference>
<name>A0ABY3CEX5_9GAMM</name>
<evidence type="ECO:0000256" key="3">
    <source>
        <dbReference type="ARBA" id="ARBA00022679"/>
    </source>
</evidence>
<sequence>MNITKKLFYLFIVAGSAVSITKACLKSQIYSQDLQWSGASLLLRGINPFQEWLSGNINHEIILLQIPNYLHLLYFILLPLGSLDFNAAKVAWLAVNLTCTVLVLYLAAEELHFSKEKTMLTACLFLISTPFRNTLGNGQISIIVLLCFMLSLLSESKIIKGISSSIAIIKYSFAPPLILSLLYDRYYLSVLFAAMTNLVAVIVFCYLFKIDFIDGLVLPLKVSTLGVRIGTADIMSIFELKFGRGNQINYVISIAFCLTVFYFFIKTTKRNRLLDLAFISLLSLASFKHLSYDFVFLLPLLLAAVNGLLSRPLVIYGIIFWFWFGLKIVNYFIPINSALHYYIPFNFVLLLTCLLSLWHDGLLKRNSPAVVI</sequence>
<gene>
    <name evidence="9" type="ORF">EKO24_003275</name>
</gene>
<organism evidence="9 10">
    <name type="scientific">Candidatus Methylobacter oryzae</name>
    <dbReference type="NCBI Taxonomy" id="2497749"/>
    <lineage>
        <taxon>Bacteria</taxon>
        <taxon>Pseudomonadati</taxon>
        <taxon>Pseudomonadota</taxon>
        <taxon>Gammaproteobacteria</taxon>
        <taxon>Methylococcales</taxon>
        <taxon>Methylococcaceae</taxon>
        <taxon>Methylobacter</taxon>
    </lineage>
</organism>
<keyword evidence="5 8" id="KW-1133">Transmembrane helix</keyword>
<feature type="transmembrane region" description="Helical" evidence="8">
    <location>
        <begin position="313"/>
        <end position="333"/>
    </location>
</feature>
<keyword evidence="10" id="KW-1185">Reference proteome</keyword>
<comment type="similarity">
    <text evidence="7">Belongs to the glycosyltransferase 87 family.</text>
</comment>
<evidence type="ECO:0000256" key="1">
    <source>
        <dbReference type="ARBA" id="ARBA00004651"/>
    </source>
</evidence>
<evidence type="ECO:0000256" key="7">
    <source>
        <dbReference type="ARBA" id="ARBA00024033"/>
    </source>
</evidence>
<keyword evidence="4 8" id="KW-0812">Transmembrane</keyword>
<evidence type="ECO:0000313" key="10">
    <source>
        <dbReference type="Proteomes" id="UP000733744"/>
    </source>
</evidence>
<evidence type="ECO:0000256" key="4">
    <source>
        <dbReference type="ARBA" id="ARBA00022692"/>
    </source>
</evidence>
<feature type="transmembrane region" description="Helical" evidence="8">
    <location>
        <begin position="189"/>
        <end position="208"/>
    </location>
</feature>
<dbReference type="EMBL" id="RYFG02000018">
    <property type="protein sequence ID" value="TRX01769.1"/>
    <property type="molecule type" value="Genomic_DNA"/>
</dbReference>
<feature type="transmembrane region" description="Helical" evidence="8">
    <location>
        <begin position="134"/>
        <end position="153"/>
    </location>
</feature>
<feature type="transmembrane region" description="Helical" evidence="8">
    <location>
        <begin position="61"/>
        <end position="78"/>
    </location>
</feature>
<feature type="transmembrane region" description="Helical" evidence="8">
    <location>
        <begin position="90"/>
        <end position="108"/>
    </location>
</feature>
<proteinExistence type="inferred from homology"/>
<evidence type="ECO:0000256" key="8">
    <source>
        <dbReference type="SAM" id="Phobius"/>
    </source>
</evidence>
<evidence type="ECO:0000256" key="5">
    <source>
        <dbReference type="ARBA" id="ARBA00022989"/>
    </source>
</evidence>